<dbReference type="EMBL" id="CP000881">
    <property type="protein sequence ID" value="ABW97940.1"/>
    <property type="molecule type" value="Genomic_DNA"/>
</dbReference>
<dbReference type="RefSeq" id="XP_001712265.1">
    <property type="nucleotide sequence ID" value="XM_001712213.1"/>
</dbReference>
<dbReference type="AlphaFoldDB" id="A9BKA7"/>
<proteinExistence type="predicted"/>
<evidence type="ECO:0000313" key="2">
    <source>
        <dbReference type="Proteomes" id="UP000243127"/>
    </source>
</evidence>
<sequence>MKIFQPLFLEEVEKKNFYQNILFKSKKNFFEKNLENFSKDLSKKTRILEISEIFRFNFLKNINKIGEKFLCYQKILKRKENSVYFLSYIEILFFKEAFFKILGKDDIFLYFFYIDYTIFKKFFHQCRYLIKKFEEKEKKTKPFIKLTLYKTEYFFTQKNYKASKNCINFLQNLTEKEEFDKKTQIEIFLKAGILSVKENKIVLAFSYFFEALEKISNFSESKNNFIFEWLLFCSNFIKKKKINIFCKKNRYKYNISNFIFLEFLITGFRKEIFVLLEASIREKIWPFGTATMKFFLSKNFNFVLKNRIKQFFETFIRIPLTELSIVIGISKRKIYLILSKLILEGETKGLLDFQTDSFVNFEKFNSYFIFSDFLNILIQLDQIVLNILEK</sequence>
<protein>
    <submittedName>
        <fullName evidence="1">Uncharacterized protein</fullName>
    </submittedName>
</protein>
<dbReference type="GeneID" id="5739337"/>
<evidence type="ECO:0000313" key="1">
    <source>
        <dbReference type="EMBL" id="ABW97940.1"/>
    </source>
</evidence>
<organism evidence="1 2">
    <name type="scientific">Hemiselmis andersenii</name>
    <name type="common">Cryptophyte alga</name>
    <dbReference type="NCBI Taxonomy" id="464988"/>
    <lineage>
        <taxon>Eukaryota</taxon>
        <taxon>Cryptophyceae</taxon>
        <taxon>Cryptomonadales</taxon>
        <taxon>Hemiselmidaceae</taxon>
        <taxon>Hemiselmis</taxon>
    </lineage>
</organism>
<keyword evidence="1" id="KW-0542">Nucleomorph</keyword>
<accession>A9BKA7</accession>
<reference evidence="1 2" key="1">
    <citation type="journal article" date="2007" name="Proc. Natl. Acad. Sci. U.S.A.">
        <title>Nucleomorph genome of Hemiselmis andersenii reveals complete intron loss and compaction as a driver of protein structure and function.</title>
        <authorList>
            <person name="Lane C.E."/>
            <person name="van den Heuvel K."/>
            <person name="Kozera C."/>
            <person name="Curtis B.A."/>
            <person name="Parsons B.J."/>
            <person name="Bowman S."/>
            <person name="Archibald J.M."/>
        </authorList>
    </citation>
    <scope>NUCLEOTIDE SEQUENCE [LARGE SCALE GENOMIC DNA]</scope>
    <source>
        <strain evidence="1 2">CCMP644</strain>
    </source>
</reference>
<name>A9BKA7_HEMAN</name>
<gene>
    <name evidence="1" type="ORF">HAN_1g98</name>
</gene>
<geneLocation type="nucleomorph" evidence="1"/>
<dbReference type="Gene3D" id="1.25.40.570">
    <property type="match status" value="1"/>
</dbReference>
<dbReference type="Proteomes" id="UP000243127">
    <property type="component" value="Nucleomorph 1"/>
</dbReference>